<evidence type="ECO:0000256" key="1">
    <source>
        <dbReference type="ARBA" id="ARBA00022737"/>
    </source>
</evidence>
<accession>Q7ZX33</accession>
<evidence type="ECO:0000259" key="5">
    <source>
        <dbReference type="PROSITE" id="PS50102"/>
    </source>
</evidence>
<dbReference type="PANTHER" id="PTHR48026:SF2">
    <property type="entry name" value="HETEROGENEOUS NUCLEAR RIBONUCLEOPROTEIN A1-RELATED"/>
    <property type="match status" value="1"/>
</dbReference>
<evidence type="ECO:0000313" key="8">
    <source>
        <dbReference type="RefSeq" id="NP_001080689.1"/>
    </source>
</evidence>
<dbReference type="Gene3D" id="3.30.70.330">
    <property type="match status" value="2"/>
</dbReference>
<evidence type="ECO:0000313" key="7">
    <source>
        <dbReference type="Proteomes" id="UP000186698"/>
    </source>
</evidence>
<organism evidence="6">
    <name type="scientific">Xenopus laevis</name>
    <name type="common">African clawed frog</name>
    <dbReference type="NCBI Taxonomy" id="8355"/>
    <lineage>
        <taxon>Eukaryota</taxon>
        <taxon>Metazoa</taxon>
        <taxon>Chordata</taxon>
        <taxon>Craniata</taxon>
        <taxon>Vertebrata</taxon>
        <taxon>Euteleostomi</taxon>
        <taxon>Amphibia</taxon>
        <taxon>Batrachia</taxon>
        <taxon>Anura</taxon>
        <taxon>Pipoidea</taxon>
        <taxon>Pipidae</taxon>
        <taxon>Xenopodinae</taxon>
        <taxon>Xenopus</taxon>
        <taxon>Xenopus</taxon>
    </lineage>
</organism>
<dbReference type="GO" id="GO:0003730">
    <property type="term" value="F:mRNA 3'-UTR binding"/>
    <property type="evidence" value="ECO:0000318"/>
    <property type="project" value="GO_Central"/>
</dbReference>
<dbReference type="PANTHER" id="PTHR48026">
    <property type="entry name" value="HOMOLOGOUS TO DROSOPHILA SQD (SQUID) PROTEIN"/>
    <property type="match status" value="1"/>
</dbReference>
<keyword evidence="2 3" id="KW-0694">RNA-binding</keyword>
<feature type="compositionally biased region" description="Polar residues" evidence="4">
    <location>
        <begin position="184"/>
        <end position="193"/>
    </location>
</feature>
<dbReference type="FunFam" id="3.30.70.330:FF:000048">
    <property type="entry name" value="Heterogeneous nuclear ribonucleoprotein a1 isoform"/>
    <property type="match status" value="1"/>
</dbReference>
<dbReference type="InterPro" id="IPR035979">
    <property type="entry name" value="RBD_domain_sf"/>
</dbReference>
<dbReference type="DNASU" id="380381"/>
<dbReference type="GeneID" id="380381"/>
<dbReference type="Bgee" id="380381">
    <property type="expression patterns" value="Expressed in gastrula and 19 other cell types or tissues"/>
</dbReference>
<keyword evidence="8" id="KW-0687">Ribonucleoprotein</keyword>
<feature type="compositionally biased region" description="Gly residues" evidence="4">
    <location>
        <begin position="253"/>
        <end position="263"/>
    </location>
</feature>
<feature type="domain" description="RRM" evidence="5">
    <location>
        <begin position="14"/>
        <end position="97"/>
    </location>
</feature>
<feature type="region of interest" description="Disordered" evidence="4">
    <location>
        <begin position="377"/>
        <end position="399"/>
    </location>
</feature>
<reference evidence="7" key="3">
    <citation type="submission" date="2024-06" db="UniProtKB">
        <authorList>
            <consortium name="RefSeq"/>
        </authorList>
    </citation>
    <scope>NUCLEOTIDE SEQUENCE [LARGE SCALE GENOMIC DNA]</scope>
    <source>
        <strain evidence="7">J_2021</strain>
    </source>
</reference>
<evidence type="ECO:0000256" key="3">
    <source>
        <dbReference type="PROSITE-ProRule" id="PRU00176"/>
    </source>
</evidence>
<dbReference type="Xenbase" id="XB-GENE-493967">
    <property type="gene designation" value="hnrnpa1.S"/>
</dbReference>
<feature type="region of interest" description="Disordered" evidence="4">
    <location>
        <begin position="239"/>
        <end position="263"/>
    </location>
</feature>
<sequence>MHKSEAPKEPEQLRKLFIGGLSFETTDESLREHFEQWGALTDCVVMRDPNSKRSRGFGFVTYSSTDEVDAAMTARPHKVDGRVVEPKRAVSREDSSRPGAHLTVKKIFVGGIKEDTEEHHLREYFEQYGKIEVIEIMTDRGSGKKRGFAFVTFEDHDSVDKIVIQKYHTVNNHNCEVRKALSKQEMSSVSGSQRGRGGSGNYGGRGGFGNDNFGGRGGNFGGNRGGGFGNRSYGGDGFGNDGGFGGSPPYSGGNRGYGGSQGGGYGGGSQGGGYGGGGQGGGYGGGGQGGGYGGGQTGGYGGGQGGGYGGGQGGGYGGGQGGGNGGYDGYNGGGSGSGGNFGGSGGYNDFGNYNNQSSSSFGPMKGGNYGGGRNSAPYAGGYGGGSGSSSSGYGGGRRF</sequence>
<reference evidence="8" key="4">
    <citation type="submission" date="2025-04" db="UniProtKB">
        <authorList>
            <consortium name="RefSeq"/>
        </authorList>
    </citation>
    <scope>IDENTIFICATION</scope>
</reference>
<reference evidence="8" key="1">
    <citation type="journal article" date="2002" name="Dev. Dyn.">
        <title>Genetic and genomic tools for Xenopus research: The NIH Xenopus initiative.</title>
        <authorList>
            <person name="Klein S.L."/>
            <person name="Strausberg R.L."/>
            <person name="Wagner L."/>
            <person name="Pontius J."/>
            <person name="Clifton S.W."/>
            <person name="Richardson P."/>
        </authorList>
    </citation>
    <scope>NUCLEOTIDE SEQUENCE</scope>
</reference>
<feature type="region of interest" description="Disordered" evidence="4">
    <location>
        <begin position="181"/>
        <end position="215"/>
    </location>
</feature>
<reference evidence="6" key="2">
    <citation type="submission" date="2003-01" db="EMBL/GenBank/DDBJ databases">
        <authorList>
            <consortium name="NIH - Xenopus Gene Collection (XGC) project"/>
        </authorList>
    </citation>
    <scope>NUCLEOTIDE SEQUENCE [LARGE SCALE MRNA]</scope>
    <source>
        <tissue evidence="6">Embryo</tissue>
    </source>
</reference>
<feature type="compositionally biased region" description="Gly residues" evidence="4">
    <location>
        <begin position="194"/>
        <end position="215"/>
    </location>
</feature>
<dbReference type="OrthoDB" id="1875751at2759"/>
<dbReference type="KEGG" id="xla:380381"/>
<dbReference type="CDD" id="cd12761">
    <property type="entry name" value="RRM1_hnRNPA1"/>
    <property type="match status" value="1"/>
</dbReference>
<protein>
    <submittedName>
        <fullName evidence="8">Heterogeneous nuclear ribonucleoprotein A1 S homeolog</fullName>
    </submittedName>
    <submittedName>
        <fullName evidence="6">Hnrpa1 protein</fullName>
    </submittedName>
</protein>
<dbReference type="GO" id="GO:0000398">
    <property type="term" value="P:mRNA splicing, via spliceosome"/>
    <property type="evidence" value="ECO:0000318"/>
    <property type="project" value="GO_Central"/>
</dbReference>
<keyword evidence="7" id="KW-1185">Reference proteome</keyword>
<dbReference type="InterPro" id="IPR000504">
    <property type="entry name" value="RRM_dom"/>
</dbReference>
<feature type="compositionally biased region" description="Gly residues" evidence="4">
    <location>
        <begin position="380"/>
        <end position="399"/>
    </location>
</feature>
<gene>
    <name evidence="8 9" type="primary">hnrnpa1.S</name>
    <name evidence="8" type="synonym">hnrnpa1</name>
    <name evidence="6 8" type="synonym">hnrpa1</name>
</gene>
<dbReference type="CTD" id="380381"/>
<dbReference type="FunFam" id="3.30.70.330:FF:000429">
    <property type="entry name" value="Heterogeneous nuclear ribonucleoprotein A1-like 2"/>
    <property type="match status" value="1"/>
</dbReference>
<dbReference type="InterPro" id="IPR012677">
    <property type="entry name" value="Nucleotide-bd_a/b_plait_sf"/>
</dbReference>
<evidence type="ECO:0000256" key="2">
    <source>
        <dbReference type="ARBA" id="ARBA00022884"/>
    </source>
</evidence>
<evidence type="ECO:0000313" key="9">
    <source>
        <dbReference type="Xenbase" id="XB-GENE-493967"/>
    </source>
</evidence>
<proteinExistence type="evidence at transcript level"/>
<dbReference type="InterPro" id="IPR034845">
    <property type="entry name" value="hnRNPA1_RRM1"/>
</dbReference>
<dbReference type="SUPFAM" id="SSF54928">
    <property type="entry name" value="RNA-binding domain, RBD"/>
    <property type="match status" value="2"/>
</dbReference>
<name>Q7ZX33_XENLA</name>
<dbReference type="Proteomes" id="UP000186698">
    <property type="component" value="Chromosome 2S"/>
</dbReference>
<dbReference type="PROSITE" id="PS50102">
    <property type="entry name" value="RRM"/>
    <property type="match status" value="2"/>
</dbReference>
<dbReference type="AlphaFoldDB" id="Q7ZX33"/>
<keyword evidence="1" id="KW-0677">Repeat</keyword>
<dbReference type="SMART" id="SM00360">
    <property type="entry name" value="RRM"/>
    <property type="match status" value="2"/>
</dbReference>
<dbReference type="RefSeq" id="NP_001080689.1">
    <property type="nucleotide sequence ID" value="NM_001087220.1"/>
</dbReference>
<dbReference type="AGR" id="Xenbase:XB-GENE-493967"/>
<dbReference type="Pfam" id="PF00076">
    <property type="entry name" value="RRM_1"/>
    <property type="match status" value="2"/>
</dbReference>
<feature type="domain" description="RRM" evidence="5">
    <location>
        <begin position="105"/>
        <end position="184"/>
    </location>
</feature>
<evidence type="ECO:0000313" key="6">
    <source>
        <dbReference type="EMBL" id="AAH45260.1"/>
    </source>
</evidence>
<dbReference type="EMBL" id="BC045260">
    <property type="protein sequence ID" value="AAH45260.1"/>
    <property type="molecule type" value="mRNA"/>
</dbReference>
<dbReference type="GO" id="GO:0071013">
    <property type="term" value="C:catalytic step 2 spliceosome"/>
    <property type="evidence" value="ECO:0000318"/>
    <property type="project" value="GO_Central"/>
</dbReference>
<evidence type="ECO:0000256" key="4">
    <source>
        <dbReference type="SAM" id="MobiDB-lite"/>
    </source>
</evidence>